<evidence type="ECO:0000256" key="14">
    <source>
        <dbReference type="ARBA" id="ARBA00025153"/>
    </source>
</evidence>
<dbReference type="PIRSF" id="PIRSF017184">
    <property type="entry name" value="Nnr"/>
    <property type="match status" value="1"/>
</dbReference>
<evidence type="ECO:0000256" key="15">
    <source>
        <dbReference type="ARBA" id="ARBA00048238"/>
    </source>
</evidence>
<dbReference type="Pfam" id="PF01256">
    <property type="entry name" value="Carb_kinase"/>
    <property type="match status" value="1"/>
</dbReference>
<organism evidence="21 22">
    <name type="scientific">Acinetobacter johnsonii</name>
    <dbReference type="NCBI Taxonomy" id="40214"/>
    <lineage>
        <taxon>Bacteria</taxon>
        <taxon>Pseudomonadati</taxon>
        <taxon>Pseudomonadota</taxon>
        <taxon>Gammaproteobacteria</taxon>
        <taxon>Moraxellales</taxon>
        <taxon>Moraxellaceae</taxon>
        <taxon>Acinetobacter</taxon>
    </lineage>
</organism>
<feature type="binding site" evidence="17">
    <location>
        <position position="429"/>
    </location>
    <ligand>
        <name>(6S)-NADPHX</name>
        <dbReference type="ChEBI" id="CHEBI:64076"/>
    </ligand>
</feature>
<evidence type="ECO:0000256" key="11">
    <source>
        <dbReference type="ARBA" id="ARBA00023235"/>
    </source>
</evidence>
<dbReference type="PANTHER" id="PTHR12592:SF0">
    <property type="entry name" value="ATP-DEPENDENT (S)-NAD(P)H-HYDRATE DEHYDRATASE"/>
    <property type="match status" value="1"/>
</dbReference>
<comment type="subunit">
    <text evidence="17">Homotetramer.</text>
</comment>
<evidence type="ECO:0000256" key="7">
    <source>
        <dbReference type="ARBA" id="ARBA00022840"/>
    </source>
</evidence>
<evidence type="ECO:0000256" key="16">
    <source>
        <dbReference type="ARBA" id="ARBA00049209"/>
    </source>
</evidence>
<dbReference type="InterPro" id="IPR004443">
    <property type="entry name" value="YjeF_N_dom"/>
</dbReference>
<keyword evidence="5 18" id="KW-0479">Metal-binding</keyword>
<evidence type="ECO:0000256" key="13">
    <source>
        <dbReference type="ARBA" id="ARBA00023268"/>
    </source>
</evidence>
<comment type="similarity">
    <text evidence="4 18">In the C-terminal section; belongs to the NnrD/CARKD family.</text>
</comment>
<keyword evidence="6 17" id="KW-0547">Nucleotide-binding</keyword>
<comment type="similarity">
    <text evidence="17">Belongs to the NnrD/CARKD family.</text>
</comment>
<evidence type="ECO:0000259" key="19">
    <source>
        <dbReference type="PROSITE" id="PS51383"/>
    </source>
</evidence>
<evidence type="ECO:0000256" key="12">
    <source>
        <dbReference type="ARBA" id="ARBA00023239"/>
    </source>
</evidence>
<keyword evidence="7 17" id="KW-0067">ATP-binding</keyword>
<dbReference type="InterPro" id="IPR029056">
    <property type="entry name" value="Ribokinase-like"/>
</dbReference>
<dbReference type="AlphaFoldDB" id="A0A1R7QGW7"/>
<comment type="cofactor">
    <cofactor evidence="17">
        <name>Mg(2+)</name>
        <dbReference type="ChEBI" id="CHEBI:18420"/>
    </cofactor>
</comment>
<keyword evidence="13" id="KW-0511">Multifunctional enzyme</keyword>
<dbReference type="InterPro" id="IPR036652">
    <property type="entry name" value="YjeF_N_dom_sf"/>
</dbReference>
<comment type="function">
    <text evidence="17">Catalyzes the dehydration of the S-form of NAD(P)HX at the expense of ADP, which is converted to AMP. Together with NAD(P)HX epimerase, which catalyzes the epimerization of the S- and R-forms, the enzyme allows the repair of both epimers of NAD(P)HX, a damaged form of NAD(P)H that is a result of enzymatic or heat-dependent hydration.</text>
</comment>
<dbReference type="GO" id="GO:0046496">
    <property type="term" value="P:nicotinamide nucleotide metabolic process"/>
    <property type="evidence" value="ECO:0007669"/>
    <property type="project" value="UniProtKB-UniRule"/>
</dbReference>
<keyword evidence="12 17" id="KW-0456">Lyase</keyword>
<protein>
    <recommendedName>
        <fullName evidence="17">ADP-dependent (S)-NAD(P)H-hydrate dehydratase</fullName>
        <ecNumber evidence="17">4.2.1.136</ecNumber>
    </recommendedName>
    <alternativeName>
        <fullName evidence="17">ADP-dependent NAD(P)HX dehydratase</fullName>
    </alternativeName>
</protein>
<comment type="catalytic activity">
    <reaction evidence="16 17 18">
        <text>(6S)-NADPHX + ADP = AMP + phosphate + NADPH + H(+)</text>
        <dbReference type="Rhea" id="RHEA:32235"/>
        <dbReference type="ChEBI" id="CHEBI:15378"/>
        <dbReference type="ChEBI" id="CHEBI:43474"/>
        <dbReference type="ChEBI" id="CHEBI:57783"/>
        <dbReference type="ChEBI" id="CHEBI:64076"/>
        <dbReference type="ChEBI" id="CHEBI:456215"/>
        <dbReference type="ChEBI" id="CHEBI:456216"/>
        <dbReference type="EC" id="4.2.1.136"/>
    </reaction>
</comment>
<proteinExistence type="inferred from homology"/>
<dbReference type="Proteomes" id="UP000196240">
    <property type="component" value="Unassembled WGS sequence"/>
</dbReference>
<evidence type="ECO:0000256" key="4">
    <source>
        <dbReference type="ARBA" id="ARBA00009524"/>
    </source>
</evidence>
<feature type="binding site" evidence="17">
    <location>
        <position position="250"/>
    </location>
    <ligand>
        <name>(6S)-NADPHX</name>
        <dbReference type="ChEBI" id="CHEBI:64076"/>
    </ligand>
</feature>
<keyword evidence="8 17" id="KW-0521">NADP</keyword>
<dbReference type="EC" id="4.2.1.136" evidence="17"/>
<comment type="cofactor">
    <cofactor evidence="18">
        <name>K(+)</name>
        <dbReference type="ChEBI" id="CHEBI:29103"/>
    </cofactor>
    <text evidence="18">Binds 1 potassium ion per subunit.</text>
</comment>
<dbReference type="Gene3D" id="3.40.50.10260">
    <property type="entry name" value="YjeF N-terminal domain"/>
    <property type="match status" value="1"/>
</dbReference>
<dbReference type="PROSITE" id="PS51385">
    <property type="entry name" value="YJEF_N"/>
    <property type="match status" value="1"/>
</dbReference>
<dbReference type="CDD" id="cd01171">
    <property type="entry name" value="YXKO-related"/>
    <property type="match status" value="1"/>
</dbReference>
<dbReference type="InterPro" id="IPR000631">
    <property type="entry name" value="CARKD"/>
</dbReference>
<feature type="binding site" evidence="17">
    <location>
        <position position="428"/>
    </location>
    <ligand>
        <name>AMP</name>
        <dbReference type="ChEBI" id="CHEBI:456215"/>
    </ligand>
</feature>
<comment type="function">
    <text evidence="14 18">Bifunctional enzyme that catalyzes the epimerization of the S- and R-forms of NAD(P)HX and the dehydration of the S-form of NAD(P)HX at the expense of ADP, which is converted to AMP. This allows the repair of both epimers of NAD(P)HX, a damaged form of NAD(P)H that is a result of enzymatic or heat-dependent hydration.</text>
</comment>
<comment type="catalytic activity">
    <reaction evidence="1 18">
        <text>(6R)-NADHX = (6S)-NADHX</text>
        <dbReference type="Rhea" id="RHEA:32215"/>
        <dbReference type="ChEBI" id="CHEBI:64074"/>
        <dbReference type="ChEBI" id="CHEBI:64075"/>
        <dbReference type="EC" id="5.1.99.6"/>
    </reaction>
</comment>
<sequence>MHQQVYHSSEIQAWEGRWFAQQNSAYGLMQQVAWSTTEHMLPRLKQQQVKSIAVCCGQGNNAGDGYLIASYLAAQGYDVEIYAAALGESVSLQQAHAAAVKQGIMIHTGFAFQRPYDAYIDALFGIGLNRELSSDWQAVIQQINRQTGLKIAVDIPSGLQANTGQALPCAVVADYTFTALGLKAGLFTGQGKAYAGVVELISVLPVDSALKPLASLAPQHMHLVPRQAFGHKGSYGHVLVIGGHAQMGGAVMLAAEAAFHAGAGKVTVVCDAKHHTAILARAPNIMLRDINQMSLQEREALVAHVDAVSFGMGLGRDAWAQQQFEAWFPLIQTSALQVVLDADALWFLAEKPVKLGKQVYATPHPGEAATLLGISTSAVEFDRIAAIYALQEKYAGQWVLKGSGSLILDTQLWICTAGNPGMGTGGMGDVLAGMTASLKAQLQDDIALHQIVTLHAQAGDLLAQQGERGLQAQQMSQAIYTVVNREHRV</sequence>
<evidence type="ECO:0000256" key="1">
    <source>
        <dbReference type="ARBA" id="ARBA00000013"/>
    </source>
</evidence>
<evidence type="ECO:0000256" key="5">
    <source>
        <dbReference type="ARBA" id="ARBA00022723"/>
    </source>
</evidence>
<evidence type="ECO:0000256" key="6">
    <source>
        <dbReference type="ARBA" id="ARBA00022741"/>
    </source>
</evidence>
<comment type="catalytic activity">
    <reaction evidence="2 18">
        <text>(6R)-NADPHX = (6S)-NADPHX</text>
        <dbReference type="Rhea" id="RHEA:32227"/>
        <dbReference type="ChEBI" id="CHEBI:64076"/>
        <dbReference type="ChEBI" id="CHEBI:64077"/>
        <dbReference type="EC" id="5.1.99.6"/>
    </reaction>
</comment>
<dbReference type="NCBIfam" id="TIGR00197">
    <property type="entry name" value="yjeF_nterm"/>
    <property type="match status" value="1"/>
</dbReference>
<evidence type="ECO:0000256" key="18">
    <source>
        <dbReference type="PIRNR" id="PIRNR017184"/>
    </source>
</evidence>
<dbReference type="GO" id="GO:0052856">
    <property type="term" value="F:NAD(P)HX epimerase activity"/>
    <property type="evidence" value="ECO:0007669"/>
    <property type="project" value="UniProtKB-EC"/>
</dbReference>
<dbReference type="RefSeq" id="WP_087014625.1">
    <property type="nucleotide sequence ID" value="NZ_FUUY01000014.1"/>
</dbReference>
<feature type="binding site" evidence="17">
    <location>
        <position position="313"/>
    </location>
    <ligand>
        <name>(6S)-NADPHX</name>
        <dbReference type="ChEBI" id="CHEBI:64076"/>
    </ligand>
</feature>
<dbReference type="Pfam" id="PF03853">
    <property type="entry name" value="YjeF_N"/>
    <property type="match status" value="1"/>
</dbReference>
<evidence type="ECO:0000313" key="22">
    <source>
        <dbReference type="Proteomes" id="UP000196240"/>
    </source>
</evidence>
<keyword evidence="10 17" id="KW-0520">NAD</keyword>
<dbReference type="NCBIfam" id="TIGR00196">
    <property type="entry name" value="yjeF_cterm"/>
    <property type="match status" value="1"/>
</dbReference>
<evidence type="ECO:0000256" key="8">
    <source>
        <dbReference type="ARBA" id="ARBA00022857"/>
    </source>
</evidence>
<dbReference type="SUPFAM" id="SSF53613">
    <property type="entry name" value="Ribokinase-like"/>
    <property type="match status" value="1"/>
</dbReference>
<feature type="domain" description="YjeF N-terminal" evidence="20">
    <location>
        <begin position="11"/>
        <end position="211"/>
    </location>
</feature>
<evidence type="ECO:0000256" key="3">
    <source>
        <dbReference type="ARBA" id="ARBA00006001"/>
    </source>
</evidence>
<dbReference type="PROSITE" id="PS51383">
    <property type="entry name" value="YJEF_C_3"/>
    <property type="match status" value="1"/>
</dbReference>
<dbReference type="PANTHER" id="PTHR12592">
    <property type="entry name" value="ATP-DEPENDENT (S)-NAD(P)H-HYDRATE DEHYDRATASE FAMILY MEMBER"/>
    <property type="match status" value="1"/>
</dbReference>
<dbReference type="GO" id="GO:0110051">
    <property type="term" value="P:metabolite repair"/>
    <property type="evidence" value="ECO:0007669"/>
    <property type="project" value="TreeGrafter"/>
</dbReference>
<evidence type="ECO:0000256" key="17">
    <source>
        <dbReference type="HAMAP-Rule" id="MF_01965"/>
    </source>
</evidence>
<keyword evidence="9 18" id="KW-0630">Potassium</keyword>
<evidence type="ECO:0000256" key="10">
    <source>
        <dbReference type="ARBA" id="ARBA00023027"/>
    </source>
</evidence>
<dbReference type="GO" id="GO:0046872">
    <property type="term" value="F:metal ion binding"/>
    <property type="evidence" value="ECO:0007669"/>
    <property type="project" value="UniProtKB-UniRule"/>
</dbReference>
<dbReference type="Gene3D" id="3.40.1190.20">
    <property type="match status" value="1"/>
</dbReference>
<accession>A0A1R7QGW7</accession>
<comment type="catalytic activity">
    <reaction evidence="15 17 18">
        <text>(6S)-NADHX + ADP = AMP + phosphate + NADH + H(+)</text>
        <dbReference type="Rhea" id="RHEA:32223"/>
        <dbReference type="ChEBI" id="CHEBI:15378"/>
        <dbReference type="ChEBI" id="CHEBI:43474"/>
        <dbReference type="ChEBI" id="CHEBI:57945"/>
        <dbReference type="ChEBI" id="CHEBI:64074"/>
        <dbReference type="ChEBI" id="CHEBI:456215"/>
        <dbReference type="ChEBI" id="CHEBI:456216"/>
        <dbReference type="EC" id="4.2.1.136"/>
    </reaction>
</comment>
<feature type="binding site" evidence="17">
    <location>
        <begin position="401"/>
        <end position="405"/>
    </location>
    <ligand>
        <name>AMP</name>
        <dbReference type="ChEBI" id="CHEBI:456215"/>
    </ligand>
</feature>
<dbReference type="GO" id="GO:0005524">
    <property type="term" value="F:ATP binding"/>
    <property type="evidence" value="ECO:0007669"/>
    <property type="project" value="UniProtKB-UniRule"/>
</dbReference>
<gene>
    <name evidence="21" type="primary">nnr</name>
    <name evidence="17" type="synonym">nnrD</name>
    <name evidence="21" type="ORF">ACNJC6_03182</name>
</gene>
<dbReference type="SUPFAM" id="SSF64153">
    <property type="entry name" value="YjeF N-terminal domain-like"/>
    <property type="match status" value="1"/>
</dbReference>
<feature type="domain" description="YjeF C-terminal" evidence="19">
    <location>
        <begin position="215"/>
        <end position="486"/>
    </location>
</feature>
<dbReference type="InterPro" id="IPR030677">
    <property type="entry name" value="Nnr"/>
</dbReference>
<evidence type="ECO:0000256" key="9">
    <source>
        <dbReference type="ARBA" id="ARBA00022958"/>
    </source>
</evidence>
<evidence type="ECO:0000259" key="20">
    <source>
        <dbReference type="PROSITE" id="PS51385"/>
    </source>
</evidence>
<name>A0A1R7QGW7_ACIJO</name>
<comment type="similarity">
    <text evidence="3 18">In the N-terminal section; belongs to the NnrE/AIBP family.</text>
</comment>
<keyword evidence="11 18" id="KW-0413">Isomerase</keyword>
<dbReference type="GO" id="GO:0052855">
    <property type="term" value="F:ADP-dependent NAD(P)H-hydrate dehydratase activity"/>
    <property type="evidence" value="ECO:0007669"/>
    <property type="project" value="UniProtKB-UniRule"/>
</dbReference>
<evidence type="ECO:0000256" key="2">
    <source>
        <dbReference type="ARBA" id="ARBA00000909"/>
    </source>
</evidence>
<dbReference type="HAMAP" id="MF_01965">
    <property type="entry name" value="NADHX_dehydratase"/>
    <property type="match status" value="1"/>
</dbReference>
<feature type="binding site" evidence="17">
    <location>
        <position position="364"/>
    </location>
    <ligand>
        <name>(6S)-NADPHX</name>
        <dbReference type="ChEBI" id="CHEBI:64076"/>
    </ligand>
</feature>
<reference evidence="21 22" key="1">
    <citation type="submission" date="2017-02" db="EMBL/GenBank/DDBJ databases">
        <authorList>
            <person name="Peterson S.W."/>
        </authorList>
    </citation>
    <scope>NUCLEOTIDE SEQUENCE [LARGE SCALE GENOMIC DNA]</scope>
    <source>
        <strain evidence="21">C6</strain>
    </source>
</reference>
<dbReference type="EMBL" id="FUUY01000014">
    <property type="protein sequence ID" value="SJX23512.1"/>
    <property type="molecule type" value="Genomic_DNA"/>
</dbReference>
<evidence type="ECO:0000313" key="21">
    <source>
        <dbReference type="EMBL" id="SJX23512.1"/>
    </source>
</evidence>